<dbReference type="HAMAP" id="MF_00503">
    <property type="entry name" value="Ribosomal_bL9"/>
    <property type="match status" value="1"/>
</dbReference>
<dbReference type="NCBIfam" id="TIGR00158">
    <property type="entry name" value="L9"/>
    <property type="match status" value="1"/>
</dbReference>
<evidence type="ECO:0000313" key="10">
    <source>
        <dbReference type="EMBL" id="TCS40162.1"/>
    </source>
</evidence>
<keyword evidence="3 7" id="KW-0694">RNA-binding</keyword>
<evidence type="ECO:0000256" key="8">
    <source>
        <dbReference type="SAM" id="Coils"/>
    </source>
</evidence>
<evidence type="ECO:0000256" key="5">
    <source>
        <dbReference type="ARBA" id="ARBA00023274"/>
    </source>
</evidence>
<dbReference type="PROSITE" id="PS00651">
    <property type="entry name" value="RIBOSOMAL_L9"/>
    <property type="match status" value="1"/>
</dbReference>
<dbReference type="InterPro" id="IPR000244">
    <property type="entry name" value="Ribosomal_bL9"/>
</dbReference>
<dbReference type="GO" id="GO:0003735">
    <property type="term" value="F:structural constituent of ribosome"/>
    <property type="evidence" value="ECO:0007669"/>
    <property type="project" value="InterPro"/>
</dbReference>
<dbReference type="InterPro" id="IPR036791">
    <property type="entry name" value="Ribosomal_bL9_C_sf"/>
</dbReference>
<comment type="caution">
    <text evidence="10">The sequence shown here is derived from an EMBL/GenBank/DDBJ whole genome shotgun (WGS) entry which is preliminary data.</text>
</comment>
<evidence type="ECO:0000313" key="11">
    <source>
        <dbReference type="Proteomes" id="UP000295793"/>
    </source>
</evidence>
<dbReference type="GO" id="GO:0006412">
    <property type="term" value="P:translation"/>
    <property type="evidence" value="ECO:0007669"/>
    <property type="project" value="UniProtKB-UniRule"/>
</dbReference>
<organism evidence="10 11">
    <name type="scientific">Reinekea marinisedimentorum</name>
    <dbReference type="NCBI Taxonomy" id="230495"/>
    <lineage>
        <taxon>Bacteria</taxon>
        <taxon>Pseudomonadati</taxon>
        <taxon>Pseudomonadota</taxon>
        <taxon>Gammaproteobacteria</taxon>
        <taxon>Oceanospirillales</taxon>
        <taxon>Saccharospirillaceae</taxon>
        <taxon>Reinekea</taxon>
    </lineage>
</organism>
<evidence type="ECO:0000256" key="2">
    <source>
        <dbReference type="ARBA" id="ARBA00022730"/>
    </source>
</evidence>
<dbReference type="InterPro" id="IPR020069">
    <property type="entry name" value="Ribosomal_bL9_C"/>
</dbReference>
<evidence type="ECO:0000256" key="3">
    <source>
        <dbReference type="ARBA" id="ARBA00022884"/>
    </source>
</evidence>
<dbReference type="RefSeq" id="WP_132702057.1">
    <property type="nucleotide sequence ID" value="NZ_SLZR01000010.1"/>
</dbReference>
<dbReference type="InterPro" id="IPR020594">
    <property type="entry name" value="Ribosomal_bL9_bac/chp"/>
</dbReference>
<keyword evidence="2 7" id="KW-0699">rRNA-binding</keyword>
<keyword evidence="5 7" id="KW-0687">Ribonucleoprotein</keyword>
<name>A0A4V2UJH5_9GAMM</name>
<dbReference type="GO" id="GO:0005840">
    <property type="term" value="C:ribosome"/>
    <property type="evidence" value="ECO:0007669"/>
    <property type="project" value="UniProtKB-KW"/>
</dbReference>
<dbReference type="Proteomes" id="UP000295793">
    <property type="component" value="Unassembled WGS sequence"/>
</dbReference>
<dbReference type="GO" id="GO:0019843">
    <property type="term" value="F:rRNA binding"/>
    <property type="evidence" value="ECO:0007669"/>
    <property type="project" value="UniProtKB-UniRule"/>
</dbReference>
<dbReference type="InterPro" id="IPR036935">
    <property type="entry name" value="Ribosomal_bL9_N_sf"/>
</dbReference>
<keyword evidence="8" id="KW-0175">Coiled coil</keyword>
<feature type="domain" description="Ribosomal protein L9" evidence="9">
    <location>
        <begin position="13"/>
        <end position="40"/>
    </location>
</feature>
<dbReference type="Gene3D" id="3.10.430.100">
    <property type="entry name" value="Ribosomal protein L9, C-terminal domain"/>
    <property type="match status" value="1"/>
</dbReference>
<sequence>MEVILLEKVGKMGVLGDTVNVKSGYARNYLIPTGKAVLATSDNTKFFEERRAELEKAEAEKLAVAQERADQLAEVELTVTANAGDEGKLFGSIGPRDVADLVSAAGVEIEKSQVKMPEGPIRAVGEYNIAVQLHSDVTGSVHLIVVAEA</sequence>
<dbReference type="InterPro" id="IPR020070">
    <property type="entry name" value="Ribosomal_bL9_N"/>
</dbReference>
<dbReference type="AlphaFoldDB" id="A0A4V2UJH5"/>
<dbReference type="Gene3D" id="3.40.5.10">
    <property type="entry name" value="Ribosomal protein L9, N-terminal domain"/>
    <property type="match status" value="1"/>
</dbReference>
<evidence type="ECO:0000256" key="4">
    <source>
        <dbReference type="ARBA" id="ARBA00022980"/>
    </source>
</evidence>
<dbReference type="Pfam" id="PF03948">
    <property type="entry name" value="Ribosomal_L9_C"/>
    <property type="match status" value="1"/>
</dbReference>
<dbReference type="Pfam" id="PF01281">
    <property type="entry name" value="Ribosomal_L9_N"/>
    <property type="match status" value="1"/>
</dbReference>
<proteinExistence type="inferred from homology"/>
<keyword evidence="4 7" id="KW-0689">Ribosomal protein</keyword>
<feature type="coiled-coil region" evidence="8">
    <location>
        <begin position="47"/>
        <end position="74"/>
    </location>
</feature>
<dbReference type="PANTHER" id="PTHR21368">
    <property type="entry name" value="50S RIBOSOMAL PROTEIN L9"/>
    <property type="match status" value="1"/>
</dbReference>
<evidence type="ECO:0000259" key="9">
    <source>
        <dbReference type="PROSITE" id="PS00651"/>
    </source>
</evidence>
<dbReference type="OrthoDB" id="9788336at2"/>
<dbReference type="EMBL" id="SLZR01000010">
    <property type="protein sequence ID" value="TCS40162.1"/>
    <property type="molecule type" value="Genomic_DNA"/>
</dbReference>
<dbReference type="SUPFAM" id="SSF55658">
    <property type="entry name" value="L9 N-domain-like"/>
    <property type="match status" value="1"/>
</dbReference>
<dbReference type="GO" id="GO:1990904">
    <property type="term" value="C:ribonucleoprotein complex"/>
    <property type="evidence" value="ECO:0007669"/>
    <property type="project" value="UniProtKB-KW"/>
</dbReference>
<accession>A0A4V2UJH5</accession>
<comment type="similarity">
    <text evidence="1 7">Belongs to the bacterial ribosomal protein bL9 family.</text>
</comment>
<protein>
    <recommendedName>
        <fullName evidence="6 7">Large ribosomal subunit protein bL9</fullName>
    </recommendedName>
</protein>
<reference evidence="10 11" key="1">
    <citation type="submission" date="2019-03" db="EMBL/GenBank/DDBJ databases">
        <title>Genomic Encyclopedia of Archaeal and Bacterial Type Strains, Phase II (KMG-II): from individual species to whole genera.</title>
        <authorList>
            <person name="Goeker M."/>
        </authorList>
    </citation>
    <scope>NUCLEOTIDE SEQUENCE [LARGE SCALE GENOMIC DNA]</scope>
    <source>
        <strain evidence="10 11">DSM 15388</strain>
    </source>
</reference>
<comment type="function">
    <text evidence="7">Binds to the 23S rRNA.</text>
</comment>
<gene>
    <name evidence="7" type="primary">rplI</name>
    <name evidence="10" type="ORF">BCF53_11083</name>
</gene>
<evidence type="ECO:0000256" key="7">
    <source>
        <dbReference type="HAMAP-Rule" id="MF_00503"/>
    </source>
</evidence>
<evidence type="ECO:0000256" key="1">
    <source>
        <dbReference type="ARBA" id="ARBA00010605"/>
    </source>
</evidence>
<dbReference type="InterPro" id="IPR009027">
    <property type="entry name" value="Ribosomal_bL9/RNase_H1_N"/>
</dbReference>
<keyword evidence="11" id="KW-1185">Reference proteome</keyword>
<dbReference type="SUPFAM" id="SSF55653">
    <property type="entry name" value="Ribosomal protein L9 C-domain"/>
    <property type="match status" value="1"/>
</dbReference>
<evidence type="ECO:0000256" key="6">
    <source>
        <dbReference type="ARBA" id="ARBA00035292"/>
    </source>
</evidence>